<proteinExistence type="predicted"/>
<name>A0A553V0A3_9DEIO</name>
<dbReference type="Pfam" id="PF07963">
    <property type="entry name" value="N_methyl"/>
    <property type="match status" value="1"/>
</dbReference>
<evidence type="ECO:0000256" key="1">
    <source>
        <dbReference type="ARBA" id="ARBA00004203"/>
    </source>
</evidence>
<comment type="subcellular location">
    <subcellularLocation>
        <location evidence="1">Cell outer membrane</location>
        <topology evidence="1">Single-pass membrane protein</topology>
    </subcellularLocation>
    <subcellularLocation>
        <location evidence="2">Periplasm</location>
    </subcellularLocation>
</comment>
<evidence type="ECO:0000256" key="5">
    <source>
        <dbReference type="SAM" id="Phobius"/>
    </source>
</evidence>
<keyword evidence="5" id="KW-1133">Transmembrane helix</keyword>
<keyword evidence="5" id="KW-0812">Transmembrane</keyword>
<comment type="caution">
    <text evidence="6">The sequence shown here is derived from an EMBL/GenBank/DDBJ whole genome shotgun (WGS) entry which is preliminary data.</text>
</comment>
<dbReference type="GO" id="GO:0042597">
    <property type="term" value="C:periplasmic space"/>
    <property type="evidence" value="ECO:0007669"/>
    <property type="project" value="UniProtKB-SubCell"/>
</dbReference>
<dbReference type="Gene3D" id="3.30.700.10">
    <property type="entry name" value="Glycoprotein, Type 4 Pilin"/>
    <property type="match status" value="1"/>
</dbReference>
<keyword evidence="4" id="KW-0998">Cell outer membrane</keyword>
<evidence type="ECO:0000256" key="4">
    <source>
        <dbReference type="ARBA" id="ARBA00023237"/>
    </source>
</evidence>
<evidence type="ECO:0000256" key="3">
    <source>
        <dbReference type="ARBA" id="ARBA00022764"/>
    </source>
</evidence>
<dbReference type="GO" id="GO:0009279">
    <property type="term" value="C:cell outer membrane"/>
    <property type="evidence" value="ECO:0007669"/>
    <property type="project" value="UniProtKB-SubCell"/>
</dbReference>
<accession>A0A553V0A3</accession>
<evidence type="ECO:0000313" key="6">
    <source>
        <dbReference type="EMBL" id="TSA85894.1"/>
    </source>
</evidence>
<organism evidence="6 7">
    <name type="scientific">Deinococcus detaillensis</name>
    <dbReference type="NCBI Taxonomy" id="2592048"/>
    <lineage>
        <taxon>Bacteria</taxon>
        <taxon>Thermotogati</taxon>
        <taxon>Deinococcota</taxon>
        <taxon>Deinococci</taxon>
        <taxon>Deinococcales</taxon>
        <taxon>Deinococcaceae</taxon>
        <taxon>Deinococcus</taxon>
    </lineage>
</organism>
<evidence type="ECO:0000256" key="2">
    <source>
        <dbReference type="ARBA" id="ARBA00004418"/>
    </source>
</evidence>
<dbReference type="InterPro" id="IPR045584">
    <property type="entry name" value="Pilin-like"/>
</dbReference>
<dbReference type="SUPFAM" id="SSF54523">
    <property type="entry name" value="Pili subunits"/>
    <property type="match status" value="1"/>
</dbReference>
<dbReference type="NCBIfam" id="TIGR02532">
    <property type="entry name" value="IV_pilin_GFxxxE"/>
    <property type="match status" value="1"/>
</dbReference>
<evidence type="ECO:0000313" key="7">
    <source>
        <dbReference type="Proteomes" id="UP000316092"/>
    </source>
</evidence>
<dbReference type="InterPro" id="IPR012902">
    <property type="entry name" value="N_methyl_site"/>
</dbReference>
<reference evidence="6 7" key="1">
    <citation type="submission" date="2019-07" db="EMBL/GenBank/DDBJ databases">
        <title>Deinococcus detaillus sp. nov., isolated from humus soil in Antarctica.</title>
        <authorList>
            <person name="Zhang K."/>
        </authorList>
    </citation>
    <scope>NUCLEOTIDE SEQUENCE [LARGE SCALE GENOMIC DNA]</scope>
    <source>
        <strain evidence="6 7">H1</strain>
    </source>
</reference>
<gene>
    <name evidence="6" type="ORF">FNU79_08945</name>
</gene>
<dbReference type="Proteomes" id="UP000316092">
    <property type="component" value="Unassembled WGS sequence"/>
</dbReference>
<keyword evidence="7" id="KW-1185">Reference proteome</keyword>
<dbReference type="RefSeq" id="WP_143720506.1">
    <property type="nucleotide sequence ID" value="NZ_VKDB01000007.1"/>
</dbReference>
<keyword evidence="3" id="KW-0574">Periplasm</keyword>
<dbReference type="AlphaFoldDB" id="A0A553V0A3"/>
<sequence length="133" mass="14293">MIYKKKSHQVGFTLIETLITLALIGVVVTAIAVPLIGFNKVNIDSQRTLSATAEAQRQIEAVRTLVTADYDYNPPLTAAQLGGVTCTNLNVLDMPMSPSGCAQLSNPPMRRLSITRNVSGINSPVTLTLDVRP</sequence>
<keyword evidence="5" id="KW-0472">Membrane</keyword>
<feature type="transmembrane region" description="Helical" evidence="5">
    <location>
        <begin position="12"/>
        <end position="38"/>
    </location>
</feature>
<protein>
    <submittedName>
        <fullName evidence="6">Type II secretion system protein</fullName>
    </submittedName>
</protein>
<dbReference type="EMBL" id="VKDB01000007">
    <property type="protein sequence ID" value="TSA85894.1"/>
    <property type="molecule type" value="Genomic_DNA"/>
</dbReference>